<evidence type="ECO:0000313" key="3">
    <source>
        <dbReference type="EMBL" id="GAA0218322.1"/>
    </source>
</evidence>
<feature type="transmembrane region" description="Helical" evidence="1">
    <location>
        <begin position="20"/>
        <end position="38"/>
    </location>
</feature>
<sequence length="190" mass="19609">MSARQDAYIAELVLSQPEVVAGLFLGCLGIGTAALFLARRLGWRPVPAALAGCGLALALAVTLGRPGVLDAGVLTTDPIGWCVANEFSLTGSLQRLNLLMLVPFAFFATTATGRPVVVLALSAGLSGTVELVQATTGLGVCEAQDFANNTVGATFAVLVAWLVNLLVTAVTGSARAEREDRPARDQATTR</sequence>
<gene>
    <name evidence="3" type="ORF">GCM10010492_15300</name>
</gene>
<dbReference type="Proteomes" id="UP001500416">
    <property type="component" value="Unassembled WGS sequence"/>
</dbReference>
<keyword evidence="1" id="KW-1133">Transmembrane helix</keyword>
<feature type="transmembrane region" description="Helical" evidence="1">
    <location>
        <begin position="98"/>
        <end position="121"/>
    </location>
</feature>
<accession>A0ABN0TCS3</accession>
<dbReference type="RefSeq" id="WP_343932907.1">
    <property type="nucleotide sequence ID" value="NZ_BAAABU010000002.1"/>
</dbReference>
<feature type="transmembrane region" description="Helical" evidence="1">
    <location>
        <begin position="153"/>
        <end position="174"/>
    </location>
</feature>
<protein>
    <recommendedName>
        <fullName evidence="2">VanZ-like domain-containing protein</fullName>
    </recommendedName>
</protein>
<dbReference type="EMBL" id="BAAABU010000002">
    <property type="protein sequence ID" value="GAA0218322.1"/>
    <property type="molecule type" value="Genomic_DNA"/>
</dbReference>
<evidence type="ECO:0000313" key="4">
    <source>
        <dbReference type="Proteomes" id="UP001500416"/>
    </source>
</evidence>
<evidence type="ECO:0000259" key="2">
    <source>
        <dbReference type="Pfam" id="PF04892"/>
    </source>
</evidence>
<keyword evidence="4" id="KW-1185">Reference proteome</keyword>
<proteinExistence type="predicted"/>
<reference evidence="3 4" key="1">
    <citation type="journal article" date="2019" name="Int. J. Syst. Evol. Microbiol.">
        <title>The Global Catalogue of Microorganisms (GCM) 10K type strain sequencing project: providing services to taxonomists for standard genome sequencing and annotation.</title>
        <authorList>
            <consortium name="The Broad Institute Genomics Platform"/>
            <consortium name="The Broad Institute Genome Sequencing Center for Infectious Disease"/>
            <person name="Wu L."/>
            <person name="Ma J."/>
        </authorList>
    </citation>
    <scope>NUCLEOTIDE SEQUENCE [LARGE SCALE GENOMIC DNA]</scope>
    <source>
        <strain evidence="3 4">JCM 3380</strain>
    </source>
</reference>
<name>A0ABN0TCS3_9PSEU</name>
<organism evidence="3 4">
    <name type="scientific">Saccharothrix mutabilis subsp. mutabilis</name>
    <dbReference type="NCBI Taxonomy" id="66855"/>
    <lineage>
        <taxon>Bacteria</taxon>
        <taxon>Bacillati</taxon>
        <taxon>Actinomycetota</taxon>
        <taxon>Actinomycetes</taxon>
        <taxon>Pseudonocardiales</taxon>
        <taxon>Pseudonocardiaceae</taxon>
        <taxon>Saccharothrix</taxon>
    </lineage>
</organism>
<keyword evidence="1" id="KW-0472">Membrane</keyword>
<evidence type="ECO:0000256" key="1">
    <source>
        <dbReference type="SAM" id="Phobius"/>
    </source>
</evidence>
<comment type="caution">
    <text evidence="3">The sequence shown here is derived from an EMBL/GenBank/DDBJ whole genome shotgun (WGS) entry which is preliminary data.</text>
</comment>
<feature type="domain" description="VanZ-like" evidence="2">
    <location>
        <begin position="96"/>
        <end position="163"/>
    </location>
</feature>
<keyword evidence="1" id="KW-0812">Transmembrane</keyword>
<dbReference type="InterPro" id="IPR006976">
    <property type="entry name" value="VanZ-like"/>
</dbReference>
<dbReference type="Pfam" id="PF04892">
    <property type="entry name" value="VanZ"/>
    <property type="match status" value="1"/>
</dbReference>